<dbReference type="STRING" id="260086.SAMN05216207_103920"/>
<dbReference type="PANTHER" id="PTHR30096">
    <property type="entry name" value="4,5-DOPA DIOXYGENASE EXTRADIOL-LIKE PROTEIN"/>
    <property type="match status" value="1"/>
</dbReference>
<dbReference type="Gene3D" id="3.40.830.10">
    <property type="entry name" value="LigB-like"/>
    <property type="match status" value="1"/>
</dbReference>
<dbReference type="PANTHER" id="PTHR30096:SF0">
    <property type="entry name" value="4,5-DOPA DIOXYGENASE EXTRADIOL-LIKE PROTEIN"/>
    <property type="match status" value="1"/>
</dbReference>
<dbReference type="AlphaFoldDB" id="A0A1I5FLJ4"/>
<feature type="domain" description="Extradiol ring-cleavage dioxygenase class III enzyme subunit B" evidence="6">
    <location>
        <begin position="69"/>
        <end position="279"/>
    </location>
</feature>
<proteinExistence type="inferred from homology"/>
<evidence type="ECO:0000256" key="5">
    <source>
        <dbReference type="ARBA" id="ARBA00023002"/>
    </source>
</evidence>
<keyword evidence="3" id="KW-0479">Metal-binding</keyword>
<dbReference type="SUPFAM" id="SSF53213">
    <property type="entry name" value="LigB-like"/>
    <property type="match status" value="1"/>
</dbReference>
<name>A0A1I5FLJ4_PSUAM</name>
<dbReference type="GO" id="GO:0008270">
    <property type="term" value="F:zinc ion binding"/>
    <property type="evidence" value="ECO:0007669"/>
    <property type="project" value="InterPro"/>
</dbReference>
<evidence type="ECO:0000313" key="7">
    <source>
        <dbReference type="EMBL" id="SFO24657.1"/>
    </source>
</evidence>
<evidence type="ECO:0000256" key="1">
    <source>
        <dbReference type="ARBA" id="ARBA00001947"/>
    </source>
</evidence>
<keyword evidence="4" id="KW-0862">Zinc</keyword>
<dbReference type="InterPro" id="IPR014436">
    <property type="entry name" value="Extradiol_dOase_DODA"/>
</dbReference>
<keyword evidence="5" id="KW-0560">Oxidoreductase</keyword>
<dbReference type="RefSeq" id="WP_093352164.1">
    <property type="nucleotide sequence ID" value="NZ_FOUY01000039.1"/>
</dbReference>
<dbReference type="PIRSF" id="PIRSF006157">
    <property type="entry name" value="Doxgns_DODA"/>
    <property type="match status" value="1"/>
</dbReference>
<comment type="similarity">
    <text evidence="2">Belongs to the DODA-type extradiol aromatic ring-opening dioxygenase family.</text>
</comment>
<gene>
    <name evidence="7" type="ORF">SAMN05216207_103920</name>
</gene>
<keyword evidence="8" id="KW-1185">Reference proteome</keyword>
<protein>
    <submittedName>
        <fullName evidence="7">4,5-DOPA dioxygenase extradiol</fullName>
    </submittedName>
</protein>
<evidence type="ECO:0000256" key="2">
    <source>
        <dbReference type="ARBA" id="ARBA00007581"/>
    </source>
</evidence>
<reference evidence="7 8" key="1">
    <citation type="submission" date="2016-10" db="EMBL/GenBank/DDBJ databases">
        <authorList>
            <person name="de Groot N.N."/>
        </authorList>
    </citation>
    <scope>NUCLEOTIDE SEQUENCE [LARGE SCALE GENOMIC DNA]</scope>
    <source>
        <strain evidence="7 8">CGMCC 4.1877</strain>
    </source>
</reference>
<dbReference type="Proteomes" id="UP000199614">
    <property type="component" value="Unassembled WGS sequence"/>
</dbReference>
<evidence type="ECO:0000313" key="8">
    <source>
        <dbReference type="Proteomes" id="UP000199614"/>
    </source>
</evidence>
<dbReference type="InterPro" id="IPR004183">
    <property type="entry name" value="Xdiol_dOase_suB"/>
</dbReference>
<dbReference type="Pfam" id="PF02900">
    <property type="entry name" value="LigB"/>
    <property type="match status" value="1"/>
</dbReference>
<evidence type="ECO:0000256" key="3">
    <source>
        <dbReference type="ARBA" id="ARBA00022723"/>
    </source>
</evidence>
<keyword evidence="7" id="KW-0223">Dioxygenase</keyword>
<sequence length="303" mass="33191">MTTPRPTSTALADARIPAAHPFAEHLRRVAALDAAEPLRPWTPQDGPLPGLFLSHGGGPLPFEDPDWLGPLHDWARSLPRPTAILVVSAHWESAPLSVSADRPDELVYDFGGFDPMYHRFRYDTPDAGALARQVAGLMPDTEQPHRHARRGLDHGAWVPLKIMYPAADIPVLQLSLPTDDPDRLLAVGERLRPLREQGVLVIGSGHMTHGMPYLTREMFLENQVPGWSSDFDTWAAEALARGDVAELSRFRTAAPGMPYAHPTVEHFTPLFLTLGAAADPTAPVTTTLDGYSVGFSRRSFQVA</sequence>
<evidence type="ECO:0000256" key="4">
    <source>
        <dbReference type="ARBA" id="ARBA00022833"/>
    </source>
</evidence>
<organism evidence="7 8">
    <name type="scientific">Pseudonocardia ammonioxydans</name>
    <dbReference type="NCBI Taxonomy" id="260086"/>
    <lineage>
        <taxon>Bacteria</taxon>
        <taxon>Bacillati</taxon>
        <taxon>Actinomycetota</taxon>
        <taxon>Actinomycetes</taxon>
        <taxon>Pseudonocardiales</taxon>
        <taxon>Pseudonocardiaceae</taxon>
        <taxon>Pseudonocardia</taxon>
    </lineage>
</organism>
<dbReference type="OrthoDB" id="9790889at2"/>
<evidence type="ECO:0000259" key="6">
    <source>
        <dbReference type="Pfam" id="PF02900"/>
    </source>
</evidence>
<dbReference type="GO" id="GO:0016702">
    <property type="term" value="F:oxidoreductase activity, acting on single donors with incorporation of molecular oxygen, incorporation of two atoms of oxygen"/>
    <property type="evidence" value="ECO:0007669"/>
    <property type="project" value="UniProtKB-ARBA"/>
</dbReference>
<dbReference type="CDD" id="cd07363">
    <property type="entry name" value="45_DOPA_Dioxygenase"/>
    <property type="match status" value="1"/>
</dbReference>
<dbReference type="GO" id="GO:0008198">
    <property type="term" value="F:ferrous iron binding"/>
    <property type="evidence" value="ECO:0007669"/>
    <property type="project" value="InterPro"/>
</dbReference>
<dbReference type="EMBL" id="FOUY01000039">
    <property type="protein sequence ID" value="SFO24657.1"/>
    <property type="molecule type" value="Genomic_DNA"/>
</dbReference>
<accession>A0A1I5FLJ4</accession>
<comment type="cofactor">
    <cofactor evidence="1">
        <name>Zn(2+)</name>
        <dbReference type="ChEBI" id="CHEBI:29105"/>
    </cofactor>
</comment>